<name>N8Y3P9_9GAMM</name>
<accession>N8Y3P9</accession>
<dbReference type="Proteomes" id="UP000018438">
    <property type="component" value="Unassembled WGS sequence"/>
</dbReference>
<organism evidence="2 3">
    <name type="scientific">Acinetobacter schindleri NIPH 900</name>
    <dbReference type="NCBI Taxonomy" id="1217675"/>
    <lineage>
        <taxon>Bacteria</taxon>
        <taxon>Pseudomonadati</taxon>
        <taxon>Pseudomonadota</taxon>
        <taxon>Gammaproteobacteria</taxon>
        <taxon>Moraxellales</taxon>
        <taxon>Moraxellaceae</taxon>
        <taxon>Acinetobacter</taxon>
    </lineage>
</organism>
<keyword evidence="1" id="KW-0472">Membrane</keyword>
<comment type="caution">
    <text evidence="2">The sequence shown here is derived from an EMBL/GenBank/DDBJ whole genome shotgun (WGS) entry which is preliminary data.</text>
</comment>
<dbReference type="EMBL" id="APPI01000010">
    <property type="protein sequence ID" value="ENV14273.1"/>
    <property type="molecule type" value="Genomic_DNA"/>
</dbReference>
<sequence length="86" mass="9728">MPLKLIPNWKKAYKSLAVLLPTIGSFILLIVHILQTAGELSLIPQTYMPHVTAFVIPTLSWVGRIISQGDLFKFFIEDKENDSETE</sequence>
<feature type="transmembrane region" description="Helical" evidence="1">
    <location>
        <begin position="47"/>
        <end position="66"/>
    </location>
</feature>
<protein>
    <submittedName>
        <fullName evidence="2">Uncharacterized protein</fullName>
    </submittedName>
</protein>
<keyword evidence="1" id="KW-1133">Transmembrane helix</keyword>
<proteinExistence type="predicted"/>
<feature type="transmembrane region" description="Helical" evidence="1">
    <location>
        <begin position="12"/>
        <end position="35"/>
    </location>
</feature>
<dbReference type="AlphaFoldDB" id="N8Y3P9"/>
<evidence type="ECO:0000313" key="3">
    <source>
        <dbReference type="Proteomes" id="UP000018438"/>
    </source>
</evidence>
<reference evidence="2 3" key="1">
    <citation type="submission" date="2013-02" db="EMBL/GenBank/DDBJ databases">
        <title>The Genome Sequence of Acinetobacter schindleri NIPH 900.</title>
        <authorList>
            <consortium name="The Broad Institute Genome Sequencing Platform"/>
            <consortium name="The Broad Institute Genome Sequencing Center for Infectious Disease"/>
            <person name="Cerqueira G."/>
            <person name="Feldgarden M."/>
            <person name="Courvalin P."/>
            <person name="Perichon B."/>
            <person name="Grillot-Courvalin C."/>
            <person name="Clermont D."/>
            <person name="Rocha E."/>
            <person name="Yoon E.-J."/>
            <person name="Nemec A."/>
            <person name="Walker B."/>
            <person name="Young S.K."/>
            <person name="Zeng Q."/>
            <person name="Gargeya S."/>
            <person name="Fitzgerald M."/>
            <person name="Haas B."/>
            <person name="Abouelleil A."/>
            <person name="Alvarado L."/>
            <person name="Arachchi H.M."/>
            <person name="Berlin A.M."/>
            <person name="Chapman S.B."/>
            <person name="Dewar J."/>
            <person name="Goldberg J."/>
            <person name="Griggs A."/>
            <person name="Gujja S."/>
            <person name="Hansen M."/>
            <person name="Howarth C."/>
            <person name="Imamovic A."/>
            <person name="Larimer J."/>
            <person name="McCowan C."/>
            <person name="Murphy C."/>
            <person name="Neiman D."/>
            <person name="Pearson M."/>
            <person name="Priest M."/>
            <person name="Roberts A."/>
            <person name="Saif S."/>
            <person name="Shea T."/>
            <person name="Sisk P."/>
            <person name="Sykes S."/>
            <person name="Wortman J."/>
            <person name="Nusbaum C."/>
            <person name="Birren B."/>
        </authorList>
    </citation>
    <scope>NUCLEOTIDE SEQUENCE [LARGE SCALE GENOMIC DNA]</scope>
    <source>
        <strain evidence="2 3">NIPH 900</strain>
    </source>
</reference>
<dbReference type="HOGENOM" id="CLU_2534923_0_0_6"/>
<gene>
    <name evidence="2" type="ORF">F965_00516</name>
</gene>
<keyword evidence="3" id="KW-1185">Reference proteome</keyword>
<evidence type="ECO:0000313" key="2">
    <source>
        <dbReference type="EMBL" id="ENV14273.1"/>
    </source>
</evidence>
<keyword evidence="1" id="KW-0812">Transmembrane</keyword>
<evidence type="ECO:0000256" key="1">
    <source>
        <dbReference type="SAM" id="Phobius"/>
    </source>
</evidence>